<sequence>MVHFASISILSVAPLFFAAVYAAPGGYYANNPPVYSGIAEATTTPSASTDLINAYETLPTIPIPLSSLDAATSAATPGNYNTSPPPPPAYTGHPAPPVGVQGNSETAPSAPAPPPAGGYSAPASPPAYTGHSAPPVGVQGNSETAPSAPAPPPAGGYSAPASPPAGVQGNSEAAPSPP</sequence>
<feature type="non-terminal residue" evidence="1">
    <location>
        <position position="178"/>
    </location>
</feature>
<evidence type="ECO:0000313" key="2">
    <source>
        <dbReference type="Proteomes" id="UP001145114"/>
    </source>
</evidence>
<dbReference type="EMBL" id="JAMZIH010006573">
    <property type="protein sequence ID" value="KAJ1673780.1"/>
    <property type="molecule type" value="Genomic_DNA"/>
</dbReference>
<reference evidence="1" key="1">
    <citation type="submission" date="2022-06" db="EMBL/GenBank/DDBJ databases">
        <title>Phylogenomic reconstructions and comparative analyses of Kickxellomycotina fungi.</title>
        <authorList>
            <person name="Reynolds N.K."/>
            <person name="Stajich J.E."/>
            <person name="Barry K."/>
            <person name="Grigoriev I.V."/>
            <person name="Crous P."/>
            <person name="Smith M.E."/>
        </authorList>
    </citation>
    <scope>NUCLEOTIDE SEQUENCE</scope>
    <source>
        <strain evidence="1">RSA 2271</strain>
    </source>
</reference>
<comment type="caution">
    <text evidence="1">The sequence shown here is derived from an EMBL/GenBank/DDBJ whole genome shotgun (WGS) entry which is preliminary data.</text>
</comment>
<organism evidence="1 2">
    <name type="scientific">Spiromyces aspiralis</name>
    <dbReference type="NCBI Taxonomy" id="68401"/>
    <lineage>
        <taxon>Eukaryota</taxon>
        <taxon>Fungi</taxon>
        <taxon>Fungi incertae sedis</taxon>
        <taxon>Zoopagomycota</taxon>
        <taxon>Kickxellomycotina</taxon>
        <taxon>Kickxellomycetes</taxon>
        <taxon>Kickxellales</taxon>
        <taxon>Kickxellaceae</taxon>
        <taxon>Spiromyces</taxon>
    </lineage>
</organism>
<keyword evidence="2" id="KW-1185">Reference proteome</keyword>
<gene>
    <name evidence="1" type="ORF">EV182_004570</name>
</gene>
<proteinExistence type="predicted"/>
<accession>A0ACC1HEH0</accession>
<name>A0ACC1HEH0_9FUNG</name>
<evidence type="ECO:0000313" key="1">
    <source>
        <dbReference type="EMBL" id="KAJ1673780.1"/>
    </source>
</evidence>
<protein>
    <submittedName>
        <fullName evidence="1">Uncharacterized protein</fullName>
    </submittedName>
</protein>
<dbReference type="Proteomes" id="UP001145114">
    <property type="component" value="Unassembled WGS sequence"/>
</dbReference>